<organism evidence="4 5">
    <name type="scientific">Rhizorhabdus wittichii</name>
    <dbReference type="NCBI Taxonomy" id="160791"/>
    <lineage>
        <taxon>Bacteria</taxon>
        <taxon>Pseudomonadati</taxon>
        <taxon>Pseudomonadota</taxon>
        <taxon>Alphaproteobacteria</taxon>
        <taxon>Sphingomonadales</taxon>
        <taxon>Sphingomonadaceae</taxon>
        <taxon>Rhizorhabdus</taxon>
    </lineage>
</organism>
<name>A0A975HFF6_9SPHN</name>
<dbReference type="GO" id="GO:0016020">
    <property type="term" value="C:membrane"/>
    <property type="evidence" value="ECO:0007669"/>
    <property type="project" value="InterPro"/>
</dbReference>
<sequence>MTMRLTSGRAASVLPTQASIGWPATSINALNGWPKCSASGSPPGRWPASRITVKAELIIIVPCQPRAASARNADVNSHMVIMNISSVPGVRSIGTNPTPIWGMSSTERLRRMAAAQKLRYREESNGPVLLVSASHVFEPAWLKFMVDRPGQVLTLDGEKVIAHLTSDTGGGFPDGLDEVRVEDNRVFYNAALRKREEPVIAKLEPGTAKAIERKTYFGAYKGVTDILTKYLWPEWALVLTRLAAKIGMSPNQVTAIGAALCVLATWLFWIGEYGWGMAAGLVFMVLDTVDGKLARCTITSSAWGNVFDHGVDLVHPPFWWWAWGVGLSHWGLAYTHLEFTLVMIAIVGGYVVQRAIEGAFIRRFNGMHIHVWEKIDSDFRLITARRNPNMVILFVATLFGRPDLGLIAVAVWTVLSCLFHAVRLAQALRRRKRGVKVRSWLTV</sequence>
<keyword evidence="3" id="KW-1133">Transmembrane helix</keyword>
<dbReference type="InterPro" id="IPR000462">
    <property type="entry name" value="CDP-OH_P_trans"/>
</dbReference>
<dbReference type="InterPro" id="IPR048254">
    <property type="entry name" value="CDP_ALCOHOL_P_TRANSF_CS"/>
</dbReference>
<gene>
    <name evidence="4" type="ORF">HRJ34_26870</name>
</gene>
<reference evidence="4" key="1">
    <citation type="submission" date="2020-07" db="EMBL/GenBank/DDBJ databases">
        <authorList>
            <person name="Camacho E."/>
        </authorList>
    </citation>
    <scope>NUCLEOTIDE SEQUENCE</scope>
    <source>
        <strain evidence="4">MPO218</strain>
    </source>
</reference>
<evidence type="ECO:0000313" key="4">
    <source>
        <dbReference type="EMBL" id="QTH21869.1"/>
    </source>
</evidence>
<keyword evidence="3" id="KW-0812">Transmembrane</keyword>
<evidence type="ECO:0000256" key="1">
    <source>
        <dbReference type="ARBA" id="ARBA00022679"/>
    </source>
</evidence>
<dbReference type="Gene3D" id="1.20.120.1760">
    <property type="match status" value="1"/>
</dbReference>
<feature type="transmembrane region" description="Helical" evidence="3">
    <location>
        <begin position="253"/>
        <end position="271"/>
    </location>
</feature>
<evidence type="ECO:0000256" key="3">
    <source>
        <dbReference type="SAM" id="Phobius"/>
    </source>
</evidence>
<evidence type="ECO:0000313" key="5">
    <source>
        <dbReference type="Proteomes" id="UP000664914"/>
    </source>
</evidence>
<dbReference type="EMBL" id="CP059319">
    <property type="protein sequence ID" value="QTH21869.1"/>
    <property type="molecule type" value="Genomic_DNA"/>
</dbReference>
<keyword evidence="3" id="KW-0472">Membrane</keyword>
<dbReference type="GO" id="GO:0008654">
    <property type="term" value="P:phospholipid biosynthetic process"/>
    <property type="evidence" value="ECO:0007669"/>
    <property type="project" value="InterPro"/>
</dbReference>
<evidence type="ECO:0000256" key="2">
    <source>
        <dbReference type="RuleBase" id="RU003750"/>
    </source>
</evidence>
<dbReference type="RefSeq" id="WP_037505131.1">
    <property type="nucleotide sequence ID" value="NZ_CP059319.1"/>
</dbReference>
<dbReference type="PROSITE" id="PS00379">
    <property type="entry name" value="CDP_ALCOHOL_P_TRANSF"/>
    <property type="match status" value="1"/>
</dbReference>
<dbReference type="AlphaFoldDB" id="A0A975HFF6"/>
<dbReference type="GO" id="GO:0016780">
    <property type="term" value="F:phosphotransferase activity, for other substituted phosphate groups"/>
    <property type="evidence" value="ECO:0007669"/>
    <property type="project" value="InterPro"/>
</dbReference>
<dbReference type="InterPro" id="IPR043130">
    <property type="entry name" value="CDP-OH_PTrfase_TM_dom"/>
</dbReference>
<dbReference type="Proteomes" id="UP000664914">
    <property type="component" value="Chromosome"/>
</dbReference>
<protein>
    <submittedName>
        <fullName evidence="4">CDP-alcohol phosphatidyltransferase family protein</fullName>
    </submittedName>
</protein>
<proteinExistence type="inferred from homology"/>
<feature type="transmembrane region" description="Helical" evidence="3">
    <location>
        <begin position="333"/>
        <end position="352"/>
    </location>
</feature>
<keyword evidence="1 2" id="KW-0808">Transferase</keyword>
<reference evidence="4" key="2">
    <citation type="submission" date="2021-04" db="EMBL/GenBank/DDBJ databases">
        <title>Isolation and genomic analysis of the ibuprofen-degrading bacterium Sphingomonas strain MPO218.</title>
        <authorList>
            <person name="Aulestia M."/>
            <person name="Flores A."/>
            <person name="Mangas E.L."/>
            <person name="Perez-Pulido A.J."/>
            <person name="Santero E."/>
            <person name="Camacho E.M."/>
        </authorList>
    </citation>
    <scope>NUCLEOTIDE SEQUENCE</scope>
    <source>
        <strain evidence="4">MPO218</strain>
    </source>
</reference>
<dbReference type="Pfam" id="PF01066">
    <property type="entry name" value="CDP-OH_P_transf"/>
    <property type="match status" value="1"/>
</dbReference>
<comment type="similarity">
    <text evidence="2">Belongs to the CDP-alcohol phosphatidyltransferase class-I family.</text>
</comment>
<accession>A0A975HFF6</accession>